<dbReference type="PANTHER" id="PTHR33165">
    <property type="entry name" value="F-BOX DOMAIN CONTAINING PROTEIN-LIKE-RELATED"/>
    <property type="match status" value="1"/>
</dbReference>
<accession>R7WG99</accession>
<proteinExistence type="predicted"/>
<reference evidence="1" key="1">
    <citation type="submission" date="2015-06" db="UniProtKB">
        <authorList>
            <consortium name="EnsemblPlants"/>
        </authorList>
    </citation>
    <scope>IDENTIFICATION</scope>
</reference>
<evidence type="ECO:0008006" key="2">
    <source>
        <dbReference type="Google" id="ProtNLM"/>
    </source>
</evidence>
<dbReference type="EnsemblPlants" id="EMT19869">
    <property type="protein sequence ID" value="EMT19869"/>
    <property type="gene ID" value="F775_23036"/>
</dbReference>
<protein>
    <recommendedName>
        <fullName evidence="2">F-box domain-containing protein</fullName>
    </recommendedName>
</protein>
<sequence length="196" mass="21984">MATWWDLAACSRSLSRTTASVMRLGRRSATPMTAEWASLPPDLVRLIADCALSTSGVDEYMAMRAVCQNWRSAVAKPSPHAAVTDLRFRPRRWVVVDGEGDDEGRPLLFNLSSRRFRRLRLPALRDYILIRASDGLLFLRDRERPHAVRLLNPLTGDMLQTSAFGPEELLGILSVLYPHVPSCRCCMMCPSCSSFS</sequence>
<evidence type="ECO:0000313" key="1">
    <source>
        <dbReference type="EnsemblPlants" id="EMT19869"/>
    </source>
</evidence>
<dbReference type="PANTHER" id="PTHR33165:SF35">
    <property type="entry name" value="DUF295 DOMAIN-CONTAINING PROTEIN"/>
    <property type="match status" value="1"/>
</dbReference>
<organism evidence="1">
    <name type="scientific">Aegilops tauschii</name>
    <name type="common">Tausch's goatgrass</name>
    <name type="synonym">Aegilops squarrosa</name>
    <dbReference type="NCBI Taxonomy" id="37682"/>
    <lineage>
        <taxon>Eukaryota</taxon>
        <taxon>Viridiplantae</taxon>
        <taxon>Streptophyta</taxon>
        <taxon>Embryophyta</taxon>
        <taxon>Tracheophyta</taxon>
        <taxon>Spermatophyta</taxon>
        <taxon>Magnoliopsida</taxon>
        <taxon>Liliopsida</taxon>
        <taxon>Poales</taxon>
        <taxon>Poaceae</taxon>
        <taxon>BOP clade</taxon>
        <taxon>Pooideae</taxon>
        <taxon>Triticodae</taxon>
        <taxon>Triticeae</taxon>
        <taxon>Triticinae</taxon>
        <taxon>Aegilops</taxon>
    </lineage>
</organism>
<name>R7WG99_AEGTA</name>
<dbReference type="ExpressionAtlas" id="R7WG99">
    <property type="expression patterns" value="baseline"/>
</dbReference>
<dbReference type="AlphaFoldDB" id="R7WG99"/>